<keyword evidence="1" id="KW-0663">Pyridoxal phosphate</keyword>
<dbReference type="InterPro" id="IPR015424">
    <property type="entry name" value="PyrdxlP-dep_Trfase"/>
</dbReference>
<protein>
    <submittedName>
        <fullName evidence="2">DegT/DnrJ/EryC1/StrS family aminotransferase</fullName>
    </submittedName>
</protein>
<name>A0A7K4MTW7_9ARCH</name>
<sequence>MTKRFGKDEINAVIKTINKASLLSGYTNKFLGSELLQKFEKEFARFHNCKYGISVNSGTSALFVSQLAAGVKNNTKVAVPSITFTSTTSQVIASGGIPDFTDIDPESYCMDFDFKNNAKIVIPVHLLGHPCNYDMIKKMKEHKIFVIEDCAQAMGAKQKNKMVGSMGDCGIFSFQETKHITTLGEGGIIVTNNEEFAEKCRSIRNHGEYYKDDNNVGFNFRLTDAQAAFGLVQLKRLPNILKSFRKNASYIMKNLPEIISPPVIPKNIDHSFLILGCKYDKKKAGISREKFLEKLTKNRKKFLVNEQISDIKGLNFRPGKIISVGYKTTQYNIPFYRKYRPKNKALNAEDFIKNSFFLDIHRWRTQTEIDEELKILHITSQQIK</sequence>
<comment type="similarity">
    <text evidence="1">Belongs to the DegT/DnrJ/EryC1 family.</text>
</comment>
<dbReference type="GO" id="GO:0008483">
    <property type="term" value="F:transaminase activity"/>
    <property type="evidence" value="ECO:0007669"/>
    <property type="project" value="UniProtKB-KW"/>
</dbReference>
<proteinExistence type="inferred from homology"/>
<evidence type="ECO:0000256" key="1">
    <source>
        <dbReference type="RuleBase" id="RU004508"/>
    </source>
</evidence>
<evidence type="ECO:0000313" key="2">
    <source>
        <dbReference type="EMBL" id="NWJ56614.1"/>
    </source>
</evidence>
<dbReference type="PANTHER" id="PTHR30244:SF34">
    <property type="entry name" value="DTDP-4-AMINO-4,6-DIDEOXYGALACTOSE TRANSAMINASE"/>
    <property type="match status" value="1"/>
</dbReference>
<dbReference type="InterPro" id="IPR000653">
    <property type="entry name" value="DegT/StrS_aminotransferase"/>
</dbReference>
<gene>
    <name evidence="2" type="ORF">HX858_02435</name>
</gene>
<dbReference type="EMBL" id="JACATH010000001">
    <property type="protein sequence ID" value="NWJ56614.1"/>
    <property type="molecule type" value="Genomic_DNA"/>
</dbReference>
<keyword evidence="2" id="KW-0808">Transferase</keyword>
<accession>A0A7K4MTW7</accession>
<dbReference type="PANTHER" id="PTHR30244">
    <property type="entry name" value="TRANSAMINASE"/>
    <property type="match status" value="1"/>
</dbReference>
<dbReference type="Pfam" id="PF01041">
    <property type="entry name" value="DegT_DnrJ_EryC1"/>
    <property type="match status" value="1"/>
</dbReference>
<dbReference type="GO" id="GO:0030170">
    <property type="term" value="F:pyridoxal phosphate binding"/>
    <property type="evidence" value="ECO:0007669"/>
    <property type="project" value="TreeGrafter"/>
</dbReference>
<organism evidence="2 3">
    <name type="scientific">Marine Group I thaumarchaeote</name>
    <dbReference type="NCBI Taxonomy" id="2511932"/>
    <lineage>
        <taxon>Archaea</taxon>
        <taxon>Nitrososphaerota</taxon>
        <taxon>Marine Group I</taxon>
    </lineage>
</organism>
<dbReference type="CDD" id="cd00616">
    <property type="entry name" value="AHBA_syn"/>
    <property type="match status" value="1"/>
</dbReference>
<dbReference type="InterPro" id="IPR015421">
    <property type="entry name" value="PyrdxlP-dep_Trfase_major"/>
</dbReference>
<dbReference type="InterPro" id="IPR015422">
    <property type="entry name" value="PyrdxlP-dep_Trfase_small"/>
</dbReference>
<reference evidence="2 3" key="1">
    <citation type="journal article" date="2019" name="Environ. Microbiol.">
        <title>Genomics insights into ecotype formation of ammonia-oxidizing archaea in the deep ocean.</title>
        <authorList>
            <person name="Wang Y."/>
            <person name="Huang J.M."/>
            <person name="Cui G.J."/>
            <person name="Nunoura T."/>
            <person name="Takaki Y."/>
            <person name="Li W.L."/>
            <person name="Li J."/>
            <person name="Gao Z.M."/>
            <person name="Takai K."/>
            <person name="Zhang A.Q."/>
            <person name="Stepanauskas R."/>
        </authorList>
    </citation>
    <scope>NUCLEOTIDE SEQUENCE [LARGE SCALE GENOMIC DNA]</scope>
    <source>
        <strain evidence="2 3">L15a</strain>
    </source>
</reference>
<dbReference type="AlphaFoldDB" id="A0A7K4MTW7"/>
<comment type="caution">
    <text evidence="2">The sequence shown here is derived from an EMBL/GenBank/DDBJ whole genome shotgun (WGS) entry which is preliminary data.</text>
</comment>
<dbReference type="Gene3D" id="3.40.640.10">
    <property type="entry name" value="Type I PLP-dependent aspartate aminotransferase-like (Major domain)"/>
    <property type="match status" value="1"/>
</dbReference>
<dbReference type="Proteomes" id="UP000575480">
    <property type="component" value="Unassembled WGS sequence"/>
</dbReference>
<dbReference type="GO" id="GO:0000271">
    <property type="term" value="P:polysaccharide biosynthetic process"/>
    <property type="evidence" value="ECO:0007669"/>
    <property type="project" value="TreeGrafter"/>
</dbReference>
<keyword evidence="2" id="KW-0032">Aminotransferase</keyword>
<evidence type="ECO:0000313" key="3">
    <source>
        <dbReference type="Proteomes" id="UP000575480"/>
    </source>
</evidence>
<dbReference type="Gene3D" id="3.90.1150.10">
    <property type="entry name" value="Aspartate Aminotransferase, domain 1"/>
    <property type="match status" value="1"/>
</dbReference>
<dbReference type="SUPFAM" id="SSF53383">
    <property type="entry name" value="PLP-dependent transferases"/>
    <property type="match status" value="1"/>
</dbReference>